<dbReference type="NCBIfam" id="TIGR00614">
    <property type="entry name" value="recQ_fam"/>
    <property type="match status" value="1"/>
</dbReference>
<accession>A0ABP8V082</accession>
<dbReference type="Pfam" id="PF09382">
    <property type="entry name" value="RQC"/>
    <property type="match status" value="1"/>
</dbReference>
<dbReference type="InterPro" id="IPR027417">
    <property type="entry name" value="P-loop_NTPase"/>
</dbReference>
<feature type="domain" description="HRDC" evidence="17">
    <location>
        <begin position="527"/>
        <end position="607"/>
    </location>
</feature>
<keyword evidence="14" id="KW-0413">Isomerase</keyword>
<dbReference type="GO" id="GO:0004386">
    <property type="term" value="F:helicase activity"/>
    <property type="evidence" value="ECO:0007669"/>
    <property type="project" value="UniProtKB-KW"/>
</dbReference>
<dbReference type="InterPro" id="IPR006293">
    <property type="entry name" value="DNA_helicase_ATP-dep_RecQ_bac"/>
</dbReference>
<keyword evidence="8 20" id="KW-0347">Helicase</keyword>
<keyword evidence="6" id="KW-0227">DNA damage</keyword>
<dbReference type="InterPro" id="IPR036388">
    <property type="entry name" value="WH-like_DNA-bd_sf"/>
</dbReference>
<feature type="domain" description="Helicase C-terminal" evidence="19">
    <location>
        <begin position="215"/>
        <end position="363"/>
    </location>
</feature>
<comment type="cofactor">
    <cofactor evidence="2">
        <name>Zn(2+)</name>
        <dbReference type="ChEBI" id="CHEBI:29105"/>
    </cofactor>
</comment>
<dbReference type="InterPro" id="IPR014001">
    <property type="entry name" value="Helicase_ATP-bd"/>
</dbReference>
<evidence type="ECO:0000313" key="21">
    <source>
        <dbReference type="Proteomes" id="UP001500604"/>
    </source>
</evidence>
<evidence type="ECO:0000256" key="10">
    <source>
        <dbReference type="ARBA" id="ARBA00022840"/>
    </source>
</evidence>
<dbReference type="InterPro" id="IPR032284">
    <property type="entry name" value="RecQ_Zn-bd"/>
</dbReference>
<dbReference type="Gene3D" id="3.40.50.300">
    <property type="entry name" value="P-loop containing nucleotide triphosphate hydrolases"/>
    <property type="match status" value="2"/>
</dbReference>
<dbReference type="SMART" id="SM00956">
    <property type="entry name" value="RQC"/>
    <property type="match status" value="1"/>
</dbReference>
<keyword evidence="10" id="KW-0067">ATP-binding</keyword>
<comment type="caution">
    <text evidence="20">The sequence shown here is derived from an EMBL/GenBank/DDBJ whole genome shotgun (WGS) entry which is preliminary data.</text>
</comment>
<dbReference type="CDD" id="cd18794">
    <property type="entry name" value="SF2_C_RecQ"/>
    <property type="match status" value="1"/>
</dbReference>
<dbReference type="CDD" id="cd17920">
    <property type="entry name" value="DEXHc_RecQ"/>
    <property type="match status" value="1"/>
</dbReference>
<evidence type="ECO:0000256" key="13">
    <source>
        <dbReference type="ARBA" id="ARBA00023204"/>
    </source>
</evidence>
<evidence type="ECO:0000259" key="18">
    <source>
        <dbReference type="PROSITE" id="PS51192"/>
    </source>
</evidence>
<keyword evidence="12" id="KW-0233">DNA recombination</keyword>
<keyword evidence="4" id="KW-0479">Metal-binding</keyword>
<evidence type="ECO:0000256" key="12">
    <source>
        <dbReference type="ARBA" id="ARBA00023172"/>
    </source>
</evidence>
<keyword evidence="13" id="KW-0234">DNA repair</keyword>
<dbReference type="SUPFAM" id="SSF52540">
    <property type="entry name" value="P-loop containing nucleoside triphosphate hydrolases"/>
    <property type="match status" value="2"/>
</dbReference>
<evidence type="ECO:0000259" key="19">
    <source>
        <dbReference type="PROSITE" id="PS51194"/>
    </source>
</evidence>
<dbReference type="Pfam" id="PF16124">
    <property type="entry name" value="RecQ_Zn_bind"/>
    <property type="match status" value="1"/>
</dbReference>
<dbReference type="PANTHER" id="PTHR13710">
    <property type="entry name" value="DNA HELICASE RECQ FAMILY MEMBER"/>
    <property type="match status" value="1"/>
</dbReference>
<keyword evidence="21" id="KW-1185">Reference proteome</keyword>
<dbReference type="InterPro" id="IPR011545">
    <property type="entry name" value="DEAD/DEAH_box_helicase_dom"/>
</dbReference>
<keyword evidence="11" id="KW-0238">DNA-binding</keyword>
<comment type="similarity">
    <text evidence="3">Belongs to the helicase family. RecQ subfamily.</text>
</comment>
<comment type="cofactor">
    <cofactor evidence="1">
        <name>Mg(2+)</name>
        <dbReference type="ChEBI" id="CHEBI:18420"/>
    </cofactor>
</comment>
<dbReference type="SUPFAM" id="SSF47819">
    <property type="entry name" value="HRDC-like"/>
    <property type="match status" value="1"/>
</dbReference>
<evidence type="ECO:0000256" key="1">
    <source>
        <dbReference type="ARBA" id="ARBA00001946"/>
    </source>
</evidence>
<dbReference type="Gene3D" id="1.10.10.10">
    <property type="entry name" value="Winged helix-like DNA-binding domain superfamily/Winged helix DNA-binding domain"/>
    <property type="match status" value="1"/>
</dbReference>
<evidence type="ECO:0000256" key="3">
    <source>
        <dbReference type="ARBA" id="ARBA00005446"/>
    </source>
</evidence>
<dbReference type="NCBIfam" id="TIGR01389">
    <property type="entry name" value="recQ"/>
    <property type="match status" value="1"/>
</dbReference>
<evidence type="ECO:0000256" key="4">
    <source>
        <dbReference type="ARBA" id="ARBA00022723"/>
    </source>
</evidence>
<keyword evidence="7" id="KW-0378">Hydrolase</keyword>
<protein>
    <recommendedName>
        <fullName evidence="16">DNA helicase RecQ</fullName>
        <ecNumber evidence="16">5.6.2.4</ecNumber>
    </recommendedName>
</protein>
<dbReference type="PROSITE" id="PS51192">
    <property type="entry name" value="HELICASE_ATP_BIND_1"/>
    <property type="match status" value="1"/>
</dbReference>
<evidence type="ECO:0000256" key="6">
    <source>
        <dbReference type="ARBA" id="ARBA00022763"/>
    </source>
</evidence>
<evidence type="ECO:0000256" key="7">
    <source>
        <dbReference type="ARBA" id="ARBA00022801"/>
    </source>
</evidence>
<dbReference type="InterPro" id="IPR001650">
    <property type="entry name" value="Helicase_C-like"/>
</dbReference>
<dbReference type="InterPro" id="IPR010997">
    <property type="entry name" value="HRDC-like_sf"/>
</dbReference>
<evidence type="ECO:0000256" key="8">
    <source>
        <dbReference type="ARBA" id="ARBA00022806"/>
    </source>
</evidence>
<dbReference type="EMBL" id="BAABFL010000124">
    <property type="protein sequence ID" value="GAA4649201.1"/>
    <property type="molecule type" value="Genomic_DNA"/>
</dbReference>
<dbReference type="SMART" id="SM00341">
    <property type="entry name" value="HRDC"/>
    <property type="match status" value="1"/>
</dbReference>
<evidence type="ECO:0000256" key="11">
    <source>
        <dbReference type="ARBA" id="ARBA00023125"/>
    </source>
</evidence>
<gene>
    <name evidence="20" type="primary">recQ</name>
    <name evidence="20" type="ORF">GCM10023116_14750</name>
</gene>
<dbReference type="EC" id="5.6.2.4" evidence="16"/>
<evidence type="ECO:0000256" key="16">
    <source>
        <dbReference type="NCBIfam" id="TIGR01389"/>
    </source>
</evidence>
<keyword evidence="5" id="KW-0547">Nucleotide-binding</keyword>
<dbReference type="Pfam" id="PF00270">
    <property type="entry name" value="DEAD"/>
    <property type="match status" value="1"/>
</dbReference>
<evidence type="ECO:0000256" key="14">
    <source>
        <dbReference type="ARBA" id="ARBA00023235"/>
    </source>
</evidence>
<name>A0ABP8V082_9GAMM</name>
<evidence type="ECO:0000256" key="15">
    <source>
        <dbReference type="ARBA" id="ARBA00034617"/>
    </source>
</evidence>
<dbReference type="InterPro" id="IPR002121">
    <property type="entry name" value="HRDC_dom"/>
</dbReference>
<dbReference type="Pfam" id="PF00271">
    <property type="entry name" value="Helicase_C"/>
    <property type="match status" value="1"/>
</dbReference>
<dbReference type="InterPro" id="IPR018982">
    <property type="entry name" value="RQC_domain"/>
</dbReference>
<dbReference type="Gene3D" id="1.10.150.80">
    <property type="entry name" value="HRDC domain"/>
    <property type="match status" value="1"/>
</dbReference>
<dbReference type="PANTHER" id="PTHR13710:SF105">
    <property type="entry name" value="ATP-DEPENDENT DNA HELICASE Q1"/>
    <property type="match status" value="1"/>
</dbReference>
<dbReference type="Pfam" id="PF00570">
    <property type="entry name" value="HRDC"/>
    <property type="match status" value="1"/>
</dbReference>
<reference evidence="21" key="1">
    <citation type="journal article" date="2019" name="Int. J. Syst. Evol. Microbiol.">
        <title>The Global Catalogue of Microorganisms (GCM) 10K type strain sequencing project: providing services to taxonomists for standard genome sequencing and annotation.</title>
        <authorList>
            <consortium name="The Broad Institute Genomics Platform"/>
            <consortium name="The Broad Institute Genome Sequencing Center for Infectious Disease"/>
            <person name="Wu L."/>
            <person name="Ma J."/>
        </authorList>
    </citation>
    <scope>NUCLEOTIDE SEQUENCE [LARGE SCALE GENOMIC DNA]</scope>
    <source>
        <strain evidence="21">JCM 17805</strain>
    </source>
</reference>
<dbReference type="InterPro" id="IPR044876">
    <property type="entry name" value="HRDC_dom_sf"/>
</dbReference>
<evidence type="ECO:0000313" key="20">
    <source>
        <dbReference type="EMBL" id="GAA4649201.1"/>
    </source>
</evidence>
<evidence type="ECO:0000256" key="2">
    <source>
        <dbReference type="ARBA" id="ARBA00001947"/>
    </source>
</evidence>
<evidence type="ECO:0000256" key="5">
    <source>
        <dbReference type="ARBA" id="ARBA00022741"/>
    </source>
</evidence>
<proteinExistence type="inferred from homology"/>
<organism evidence="20 21">
    <name type="scientific">Kistimonas scapharcae</name>
    <dbReference type="NCBI Taxonomy" id="1036133"/>
    <lineage>
        <taxon>Bacteria</taxon>
        <taxon>Pseudomonadati</taxon>
        <taxon>Pseudomonadota</taxon>
        <taxon>Gammaproteobacteria</taxon>
        <taxon>Oceanospirillales</taxon>
        <taxon>Endozoicomonadaceae</taxon>
        <taxon>Kistimonas</taxon>
    </lineage>
</organism>
<sequence length="615" mass="68988">MSDKALEVLHNTFGFTAFRGQQEPVIRRVLAGGDALVLMPTGGGKSLCYQVPALIRPGTAVVVSPLIALMEDQVRSLNQLGVRVGCLNSAMPVQDQMQTEEDLVRGELDLLYVAPERLLMPRMMAILEQITVALFAIDEAHCVSQWGHDFRPEYLQLAVLGQRFPGVPRVALTATADRRTRKEIIERLALNQAESFVGSFDRPNIFYRISQKRQAKQQLHAFILKDHPGESGIVYCISRKKVEELSEWLNNHGIRALPYHAGMSPETRSRNQHLFHNEEGLIMVATVAFGMGVDKPDVRFVAHMDLPRSIEAYYQETGRAGRDGLPATAWLAYGLQDVIILGQMLSQSSADVSVRNVEKQKLESMLAFCEISGCRRQALLAYFDEALDEPCGHCDLCAEPVVTWDATDAARKALSNVYRTGQRYGVTHLVDVLMGRENARVKQLGHGQLSTFGIGRDLSQKQWRSVYRQLVARGFLNVIEEHGGLQLSGTSRPLLRGDEVLMLRRDRYEVQEARETRDSIGKVVEVHPEDEPLWDALREVRRELAKAQGIPPYMIFHDSTLLEMIRRRPASLSEMEQVSGVGQRKLLAYGDEFLTVLRVFEGSSVSVDQTEDALV</sequence>
<dbReference type="InterPro" id="IPR004589">
    <property type="entry name" value="DNA_helicase_ATP-dep_RecQ"/>
</dbReference>
<dbReference type="SMART" id="SM00490">
    <property type="entry name" value="HELICc"/>
    <property type="match status" value="1"/>
</dbReference>
<dbReference type="SMART" id="SM00487">
    <property type="entry name" value="DEXDc"/>
    <property type="match status" value="1"/>
</dbReference>
<dbReference type="RefSeq" id="WP_345194973.1">
    <property type="nucleotide sequence ID" value="NZ_BAABFL010000124.1"/>
</dbReference>
<evidence type="ECO:0000256" key="9">
    <source>
        <dbReference type="ARBA" id="ARBA00022833"/>
    </source>
</evidence>
<feature type="domain" description="Helicase ATP-binding" evidence="18">
    <location>
        <begin position="26"/>
        <end position="194"/>
    </location>
</feature>
<evidence type="ECO:0000259" key="17">
    <source>
        <dbReference type="PROSITE" id="PS50967"/>
    </source>
</evidence>
<dbReference type="PROSITE" id="PS51194">
    <property type="entry name" value="HELICASE_CTER"/>
    <property type="match status" value="1"/>
</dbReference>
<dbReference type="Proteomes" id="UP001500604">
    <property type="component" value="Unassembled WGS sequence"/>
</dbReference>
<keyword evidence="9" id="KW-0862">Zinc</keyword>
<comment type="catalytic activity">
    <reaction evidence="15">
        <text>Couples ATP hydrolysis with the unwinding of duplex DNA by translocating in the 3'-5' direction.</text>
        <dbReference type="EC" id="5.6.2.4"/>
    </reaction>
</comment>
<dbReference type="PROSITE" id="PS50967">
    <property type="entry name" value="HRDC"/>
    <property type="match status" value="1"/>
</dbReference>